<dbReference type="eggNOG" id="COG1011">
    <property type="taxonomic scope" value="Bacteria"/>
</dbReference>
<keyword evidence="2" id="KW-1185">Reference proteome</keyword>
<dbReference type="KEGG" id="dak:DaAHT2_0711"/>
<evidence type="ECO:0000313" key="1">
    <source>
        <dbReference type="EMBL" id="ADH85415.1"/>
    </source>
</evidence>
<dbReference type="SUPFAM" id="SSF56784">
    <property type="entry name" value="HAD-like"/>
    <property type="match status" value="1"/>
</dbReference>
<dbReference type="PANTHER" id="PTHR43611:SF3">
    <property type="entry name" value="FLAVIN MONONUCLEOTIDE HYDROLASE 1, CHLOROPLATIC"/>
    <property type="match status" value="1"/>
</dbReference>
<dbReference type="OrthoDB" id="9788657at2"/>
<gene>
    <name evidence="1" type="ordered locus">DaAHT2_0711</name>
</gene>
<name>D6Z1G0_DESAT</name>
<dbReference type="InterPro" id="IPR023214">
    <property type="entry name" value="HAD_sf"/>
</dbReference>
<organism evidence="1 2">
    <name type="scientific">Desulfurivibrio alkaliphilus (strain DSM 19089 / UNIQEM U267 / AHT2)</name>
    <dbReference type="NCBI Taxonomy" id="589865"/>
    <lineage>
        <taxon>Bacteria</taxon>
        <taxon>Pseudomonadati</taxon>
        <taxon>Thermodesulfobacteriota</taxon>
        <taxon>Desulfobulbia</taxon>
        <taxon>Desulfobulbales</taxon>
        <taxon>Desulfobulbaceae</taxon>
        <taxon>Desulfurivibrio</taxon>
    </lineage>
</organism>
<dbReference type="InParanoid" id="D6Z1G0"/>
<sequence>MSDYTTIMFDFGGVVAAEGFRTGLEAIGGEHGLDPAETFRLGKEIVFDGGYVVGAVDEAAYWNEFRRRTGIVASNTELRRHILDRFRPYPEMLAALARLRQLGFTLVMVSDQTNWLDELNERHQFFPLFHRVFNSYHHGRSKRDSRFFIEVLAELNSPPAAAIFLDDDPGNVERAQSVGINTVLVTSPRQALKELAQILGVIDL</sequence>
<dbReference type="Gene3D" id="3.40.50.1000">
    <property type="entry name" value="HAD superfamily/HAD-like"/>
    <property type="match status" value="1"/>
</dbReference>
<dbReference type="FunCoup" id="D6Z1G0">
    <property type="interactions" value="25"/>
</dbReference>
<dbReference type="InterPro" id="IPR006439">
    <property type="entry name" value="HAD-SF_hydro_IA"/>
</dbReference>
<proteinExistence type="predicted"/>
<dbReference type="NCBIfam" id="TIGR01509">
    <property type="entry name" value="HAD-SF-IA-v3"/>
    <property type="match status" value="1"/>
</dbReference>
<accession>D6Z1G0</accession>
<dbReference type="Proteomes" id="UP000001508">
    <property type="component" value="Chromosome"/>
</dbReference>
<keyword evidence="1" id="KW-0378">Hydrolase</keyword>
<evidence type="ECO:0000313" key="2">
    <source>
        <dbReference type="Proteomes" id="UP000001508"/>
    </source>
</evidence>
<dbReference type="EMBL" id="CP001940">
    <property type="protein sequence ID" value="ADH85415.1"/>
    <property type="molecule type" value="Genomic_DNA"/>
</dbReference>
<dbReference type="AlphaFoldDB" id="D6Z1G0"/>
<dbReference type="PANTHER" id="PTHR43611">
    <property type="entry name" value="ALPHA-D-GLUCOSE 1-PHOSPHATE PHOSPHATASE"/>
    <property type="match status" value="1"/>
</dbReference>
<reference evidence="2" key="1">
    <citation type="submission" date="2010-02" db="EMBL/GenBank/DDBJ databases">
        <title>Complete sequence of Desulfurivibrio alkaliphilus AHT2.</title>
        <authorList>
            <consortium name="US DOE Joint Genome Institute"/>
            <person name="Pitluck S."/>
            <person name="Chertkov O."/>
            <person name="Detter J.C."/>
            <person name="Han C."/>
            <person name="Tapia R."/>
            <person name="Larimer F."/>
            <person name="Land M."/>
            <person name="Hauser L."/>
            <person name="Kyrpides N."/>
            <person name="Mikhailova N."/>
            <person name="Sorokin D.Y."/>
            <person name="Muyzer G."/>
            <person name="Woyke T."/>
        </authorList>
    </citation>
    <scope>NUCLEOTIDE SEQUENCE [LARGE SCALE GENOMIC DNA]</scope>
    <source>
        <strain evidence="2">DSM 19089 / UNIQEM U267 / AHT2</strain>
    </source>
</reference>
<dbReference type="CDD" id="cd02603">
    <property type="entry name" value="HAD_sEH-N_like"/>
    <property type="match status" value="1"/>
</dbReference>
<dbReference type="GO" id="GO:0016787">
    <property type="term" value="F:hydrolase activity"/>
    <property type="evidence" value="ECO:0007669"/>
    <property type="project" value="UniProtKB-KW"/>
</dbReference>
<dbReference type="SFLD" id="SFLDG01129">
    <property type="entry name" value="C1.5:_HAD__Beta-PGM__Phosphata"/>
    <property type="match status" value="1"/>
</dbReference>
<dbReference type="Pfam" id="PF00702">
    <property type="entry name" value="Hydrolase"/>
    <property type="match status" value="1"/>
</dbReference>
<dbReference type="SFLD" id="SFLDS00003">
    <property type="entry name" value="Haloacid_Dehalogenase"/>
    <property type="match status" value="1"/>
</dbReference>
<protein>
    <submittedName>
        <fullName evidence="1">HAD-superfamily hydrolase, subfamily IA, variant 3</fullName>
    </submittedName>
</protein>
<dbReference type="RefSeq" id="WP_013162945.1">
    <property type="nucleotide sequence ID" value="NC_014216.1"/>
</dbReference>
<dbReference type="HOGENOM" id="CLU_045011_9_5_7"/>
<dbReference type="STRING" id="589865.DaAHT2_0711"/>
<dbReference type="InterPro" id="IPR036412">
    <property type="entry name" value="HAD-like_sf"/>
</dbReference>